<sequence length="182" mass="20514">MAKATTNIQQMVMTEEEKRTKDLREVEDALIKNKTAILESLDILGHMHDRGILSMLQGLLGQGDKVLDVLVHAVDKPENTNTIKNLLLMFGVLGTLDVKHLEPLLLKINAGIARVNSEVKDKEEKKTSYFELAKSLKDPEVNRTITMALNFLKGMGEATEHMEKTTNDTRDQVKNKEKTFKV</sequence>
<organism evidence="2 3">
    <name type="scientific">Falsibacillus pallidus</name>
    <dbReference type="NCBI Taxonomy" id="493781"/>
    <lineage>
        <taxon>Bacteria</taxon>
        <taxon>Bacillati</taxon>
        <taxon>Bacillota</taxon>
        <taxon>Bacilli</taxon>
        <taxon>Bacillales</taxon>
        <taxon>Bacillaceae</taxon>
        <taxon>Falsibacillus</taxon>
    </lineage>
</organism>
<dbReference type="Pfam" id="PF07849">
    <property type="entry name" value="DUF1641"/>
    <property type="match status" value="1"/>
</dbReference>
<feature type="region of interest" description="Disordered" evidence="1">
    <location>
        <begin position="162"/>
        <end position="182"/>
    </location>
</feature>
<keyword evidence="3" id="KW-1185">Reference proteome</keyword>
<dbReference type="EMBL" id="QQAY01000008">
    <property type="protein sequence ID" value="RDI41374.1"/>
    <property type="molecule type" value="Genomic_DNA"/>
</dbReference>
<evidence type="ECO:0000256" key="1">
    <source>
        <dbReference type="SAM" id="MobiDB-lite"/>
    </source>
</evidence>
<dbReference type="PANTHER" id="PTHR38433">
    <property type="match status" value="1"/>
</dbReference>
<reference evidence="2 3" key="1">
    <citation type="submission" date="2018-07" db="EMBL/GenBank/DDBJ databases">
        <title>Genomic Encyclopedia of Type Strains, Phase IV (KMG-IV): sequencing the most valuable type-strain genomes for metagenomic binning, comparative biology and taxonomic classification.</title>
        <authorList>
            <person name="Goeker M."/>
        </authorList>
    </citation>
    <scope>NUCLEOTIDE SEQUENCE [LARGE SCALE GENOMIC DNA]</scope>
    <source>
        <strain evidence="2 3">DSM 25281</strain>
    </source>
</reference>
<dbReference type="OrthoDB" id="147801at2"/>
<name>A0A370GG58_9BACI</name>
<accession>A0A370GG58</accession>
<evidence type="ECO:0000313" key="2">
    <source>
        <dbReference type="EMBL" id="RDI41374.1"/>
    </source>
</evidence>
<gene>
    <name evidence="2" type="ORF">DFR59_10824</name>
</gene>
<proteinExistence type="predicted"/>
<dbReference type="RefSeq" id="WP_114746039.1">
    <property type="nucleotide sequence ID" value="NZ_QQAY01000008.1"/>
</dbReference>
<evidence type="ECO:0000313" key="3">
    <source>
        <dbReference type="Proteomes" id="UP000255326"/>
    </source>
</evidence>
<dbReference type="PANTHER" id="PTHR38433:SF1">
    <property type="entry name" value="DUF1641 DOMAIN-CONTAINING PROTEIN"/>
    <property type="match status" value="1"/>
</dbReference>
<comment type="caution">
    <text evidence="2">The sequence shown here is derived from an EMBL/GenBank/DDBJ whole genome shotgun (WGS) entry which is preliminary data.</text>
</comment>
<dbReference type="AlphaFoldDB" id="A0A370GG58"/>
<protein>
    <submittedName>
        <fullName evidence="2">Uncharacterized protein YjgD (DUF1641 family)</fullName>
    </submittedName>
</protein>
<dbReference type="InterPro" id="IPR012440">
    <property type="entry name" value="DUF1641"/>
</dbReference>
<dbReference type="Proteomes" id="UP000255326">
    <property type="component" value="Unassembled WGS sequence"/>
</dbReference>